<reference evidence="4" key="1">
    <citation type="submission" date="2014-04" db="EMBL/GenBank/DDBJ databases">
        <title>Evolutionary Origins and Diversification of the Mycorrhizal Mutualists.</title>
        <authorList>
            <consortium name="DOE Joint Genome Institute"/>
            <consortium name="Mycorrhizal Genomics Consortium"/>
            <person name="Kohler A."/>
            <person name="Kuo A."/>
            <person name="Nagy L.G."/>
            <person name="Floudas D."/>
            <person name="Copeland A."/>
            <person name="Barry K.W."/>
            <person name="Cichocki N."/>
            <person name="Veneault-Fourrey C."/>
            <person name="LaButti K."/>
            <person name="Lindquist E.A."/>
            <person name="Lipzen A."/>
            <person name="Lundell T."/>
            <person name="Morin E."/>
            <person name="Murat C."/>
            <person name="Riley R."/>
            <person name="Ohm R."/>
            <person name="Sun H."/>
            <person name="Tunlid A."/>
            <person name="Henrissat B."/>
            <person name="Grigoriev I.V."/>
            <person name="Hibbett D.S."/>
            <person name="Martin F."/>
        </authorList>
    </citation>
    <scope>NUCLEOTIDE SEQUENCE [LARGE SCALE GENOMIC DNA]</scope>
    <source>
        <strain evidence="4">FD-334 SS-4</strain>
    </source>
</reference>
<evidence type="ECO:0000313" key="3">
    <source>
        <dbReference type="EMBL" id="KJA26083.1"/>
    </source>
</evidence>
<dbReference type="Proteomes" id="UP000054270">
    <property type="component" value="Unassembled WGS sequence"/>
</dbReference>
<organism evidence="3 4">
    <name type="scientific">Hypholoma sublateritium (strain FD-334 SS-4)</name>
    <dbReference type="NCBI Taxonomy" id="945553"/>
    <lineage>
        <taxon>Eukaryota</taxon>
        <taxon>Fungi</taxon>
        <taxon>Dikarya</taxon>
        <taxon>Basidiomycota</taxon>
        <taxon>Agaricomycotina</taxon>
        <taxon>Agaricomycetes</taxon>
        <taxon>Agaricomycetidae</taxon>
        <taxon>Agaricales</taxon>
        <taxon>Agaricineae</taxon>
        <taxon>Strophariaceae</taxon>
        <taxon>Hypholoma</taxon>
    </lineage>
</organism>
<evidence type="ECO:0000256" key="2">
    <source>
        <dbReference type="SAM" id="SignalP"/>
    </source>
</evidence>
<protein>
    <submittedName>
        <fullName evidence="3">Uncharacterized protein</fullName>
    </submittedName>
</protein>
<gene>
    <name evidence="3" type="ORF">HYPSUDRAFT_349009</name>
</gene>
<evidence type="ECO:0000256" key="1">
    <source>
        <dbReference type="SAM" id="MobiDB-lite"/>
    </source>
</evidence>
<keyword evidence="4" id="KW-1185">Reference proteome</keyword>
<feature type="region of interest" description="Disordered" evidence="1">
    <location>
        <begin position="106"/>
        <end position="158"/>
    </location>
</feature>
<accession>A0A0D2MQ40</accession>
<dbReference type="OrthoDB" id="3057722at2759"/>
<name>A0A0D2MQ40_HYPSF</name>
<feature type="chain" id="PRO_5002247947" evidence="2">
    <location>
        <begin position="24"/>
        <end position="262"/>
    </location>
</feature>
<sequence>MLTSAANLCTALILCTIFGLTSAAPVQLENALRARDLQPITPTSQIQPGMFDLLDQYRNLAQQAAAAPKGTPQYTALVTKMNSTKTQLETAIQGVAVLAADPSTTSTNAASSTIAPTTTASAAPSTTPTPSAAITTTASPGSKSESAGTSSSLTTTSPTAANVPAMTIVTQVGTSIVVVASQGVTSTITLATRTTVSGAAISTSSSSSGATSTFDINTAAAPGTTKAAQSNIDSSSVSLLIPSLWSGSMLAAGLTVGTLMAL</sequence>
<feature type="signal peptide" evidence="2">
    <location>
        <begin position="1"/>
        <end position="23"/>
    </location>
</feature>
<proteinExistence type="predicted"/>
<dbReference type="STRING" id="945553.A0A0D2MQ40"/>
<evidence type="ECO:0000313" key="4">
    <source>
        <dbReference type="Proteomes" id="UP000054270"/>
    </source>
</evidence>
<dbReference type="EMBL" id="KN817529">
    <property type="protein sequence ID" value="KJA26083.1"/>
    <property type="molecule type" value="Genomic_DNA"/>
</dbReference>
<dbReference type="AlphaFoldDB" id="A0A0D2MQ40"/>
<keyword evidence="2" id="KW-0732">Signal</keyword>